<reference evidence="2 3" key="1">
    <citation type="submission" date="2019-11" db="EMBL/GenBank/DDBJ databases">
        <title>Whole genome sequence of Oryza granulata.</title>
        <authorList>
            <person name="Li W."/>
        </authorList>
    </citation>
    <scope>NUCLEOTIDE SEQUENCE [LARGE SCALE GENOMIC DNA]</scope>
    <source>
        <strain evidence="3">cv. Menghai</strain>
        <tissue evidence="2">Leaf</tissue>
    </source>
</reference>
<organism evidence="2 3">
    <name type="scientific">Oryza meyeriana var. granulata</name>
    <dbReference type="NCBI Taxonomy" id="110450"/>
    <lineage>
        <taxon>Eukaryota</taxon>
        <taxon>Viridiplantae</taxon>
        <taxon>Streptophyta</taxon>
        <taxon>Embryophyta</taxon>
        <taxon>Tracheophyta</taxon>
        <taxon>Spermatophyta</taxon>
        <taxon>Magnoliopsida</taxon>
        <taxon>Liliopsida</taxon>
        <taxon>Poales</taxon>
        <taxon>Poaceae</taxon>
        <taxon>BOP clade</taxon>
        <taxon>Oryzoideae</taxon>
        <taxon>Oryzeae</taxon>
        <taxon>Oryzinae</taxon>
        <taxon>Oryza</taxon>
        <taxon>Oryza meyeriana</taxon>
    </lineage>
</organism>
<protein>
    <submittedName>
        <fullName evidence="2">Uncharacterized protein</fullName>
    </submittedName>
</protein>
<dbReference type="EMBL" id="SPHZ02000006">
    <property type="protein sequence ID" value="KAF0912039.1"/>
    <property type="molecule type" value="Genomic_DNA"/>
</dbReference>
<comment type="caution">
    <text evidence="2">The sequence shown here is derived from an EMBL/GenBank/DDBJ whole genome shotgun (WGS) entry which is preliminary data.</text>
</comment>
<proteinExistence type="predicted"/>
<feature type="region of interest" description="Disordered" evidence="1">
    <location>
        <begin position="1"/>
        <end position="39"/>
    </location>
</feature>
<gene>
    <name evidence="2" type="ORF">E2562_012955</name>
</gene>
<feature type="compositionally biased region" description="Basic and acidic residues" evidence="1">
    <location>
        <begin position="21"/>
        <end position="31"/>
    </location>
</feature>
<evidence type="ECO:0000313" key="2">
    <source>
        <dbReference type="EMBL" id="KAF0912039.1"/>
    </source>
</evidence>
<evidence type="ECO:0000256" key="1">
    <source>
        <dbReference type="SAM" id="MobiDB-lite"/>
    </source>
</evidence>
<accession>A0A6G1DI09</accession>
<keyword evidence="3" id="KW-1185">Reference proteome</keyword>
<sequence>MARSGPAEKQIWNRSAGGVRRGGERDNETQHVRGRRAAASTYRRRGTRRWLWRLGWPASATIRRGWGGIWRVQMETVRCGICFDSVEQAT</sequence>
<evidence type="ECO:0000313" key="3">
    <source>
        <dbReference type="Proteomes" id="UP000479710"/>
    </source>
</evidence>
<dbReference type="Proteomes" id="UP000479710">
    <property type="component" value="Unassembled WGS sequence"/>
</dbReference>
<dbReference type="AlphaFoldDB" id="A0A6G1DI09"/>
<name>A0A6G1DI09_9ORYZ</name>